<keyword evidence="4" id="KW-0396">Initiation factor</keyword>
<feature type="compositionally biased region" description="Low complexity" evidence="8">
    <location>
        <begin position="912"/>
        <end position="942"/>
    </location>
</feature>
<evidence type="ECO:0000256" key="3">
    <source>
        <dbReference type="ARBA" id="ARBA00022490"/>
    </source>
</evidence>
<comment type="similarity">
    <text evidence="2">Belongs to the eukaryotic initiation factor 4G family.</text>
</comment>
<feature type="compositionally biased region" description="Basic and acidic residues" evidence="8">
    <location>
        <begin position="892"/>
        <end position="904"/>
    </location>
</feature>
<dbReference type="Pfam" id="PF02854">
    <property type="entry name" value="MIF4G"/>
    <property type="match status" value="1"/>
</dbReference>
<feature type="region of interest" description="Disordered" evidence="8">
    <location>
        <begin position="892"/>
        <end position="1045"/>
    </location>
</feature>
<dbReference type="Gene3D" id="1.20.970.30">
    <property type="entry name" value="eIF4G, eIF4E-binding domain"/>
    <property type="match status" value="1"/>
</dbReference>
<feature type="compositionally biased region" description="Polar residues" evidence="8">
    <location>
        <begin position="241"/>
        <end position="251"/>
    </location>
</feature>
<feature type="region of interest" description="Disordered" evidence="8">
    <location>
        <begin position="1"/>
        <end position="287"/>
    </location>
</feature>
<feature type="compositionally biased region" description="Pro residues" evidence="8">
    <location>
        <begin position="797"/>
        <end position="807"/>
    </location>
</feature>
<dbReference type="FunFam" id="1.25.40.180:FF:000020">
    <property type="entry name" value="Eukaryotic translation initiation factor subunit"/>
    <property type="match status" value="1"/>
</dbReference>
<feature type="compositionally biased region" description="Low complexity" evidence="8">
    <location>
        <begin position="547"/>
        <end position="565"/>
    </location>
</feature>
<feature type="region of interest" description="Disordered" evidence="8">
    <location>
        <begin position="1406"/>
        <end position="1515"/>
    </location>
</feature>
<evidence type="ECO:0000313" key="11">
    <source>
        <dbReference type="Proteomes" id="UP000799437"/>
    </source>
</evidence>
<dbReference type="InterPro" id="IPR036211">
    <property type="entry name" value="eIF4G_eIF4E-bd_sf"/>
</dbReference>
<feature type="compositionally biased region" description="Low complexity" evidence="8">
    <location>
        <begin position="11"/>
        <end position="37"/>
    </location>
</feature>
<evidence type="ECO:0000313" key="10">
    <source>
        <dbReference type="EMBL" id="KAF2761132.1"/>
    </source>
</evidence>
<sequence length="1515" mass="163060">MTTTLPPPNNPSINAAQTANAASSTSGTTSPSAAGSAHQPTARSYANATKKNYTPPPIASGNPNAAVQHGKTNSPSPVNGKSSVPPAVPNMSAPTIVSGNGAHQQQHHHADHSRKASMTISAAGTSINNTNGGPVGTAGRPNIAFGSMNAAGSPANTHTIPHQPQASTLAPGPNPRVVTPAHSPSPIPQTSSGGRPPASLQPQASGPLVFGSQGDGMDPNARPMSMQQGPPQAQHLRRESSQSAHSESPLNQMRYPPNAGRGRGGFTPAFQPNSSPSMQYRQPNPRAPGQFPAQMGNSPYRASRTPNITPAQMQQQQGYANPNMQQPPPFAYPHLSGQQQVNQPFPSRLSPDNLFCEQYFNSLSSNFRLPGVLSSNFRLPCDRRALSFSKQEFSTADYEHYLTYLKTQGPYMMQGYYDHTYGAYQPQYGMHPNMPQYPTQQPSSPRPGYAPPQHPYMAGQFPPHAHGMQRTPSQQSQHQHIDRPSSALNQPQTPALPSANHAHTPSQSSASPAPSSTKFTVPAKTKSKGIVIKNPDGEVITFPKKTASPAPASLAAGGPIVVSSTPTPPPRAPSATEASHARNESSAKSDAEKKSEFREQVKKQLESEQVESRRRKEAKEADEKSAAAAADEKLEAETKAKAAREKEEADAKAAQEKEAAEKAAAEAAAKKAKDDEEAKKKEQEKAKLEEEEEQERMIREMEEAERLEEERENAFKEKQRKQKEEQAKIEAARKDEELKRLEREAEELEEKKASGAKSSDEDAAALFASLKKPQLGPGASAASESGTSTPTSTTTDMPPPPPQPASQPKPATSTKRPTALKLETHKSVEPAQPTAGMESLKSARFLQVRDELKYPSGIQSPNPALNQGGKTKGRQYDKEFLLQFQEVFKEKPSVDWDSKLKETVGDGTDSARPGSSRTPGGMGPRGSSMRGSVGGSSMSIMGQFSGPAGRTLPPGTTSQDRFNLSSSSQRGNMTNPLASLVNRPGGAFPMGGNQMGRQPSFGGMPQNQGTSRQGSHRGSKRGGPRGNDGRQPSKREEEQAAKAMPLTAGMDLKPLEMSKTGWKPTSLTGAAPAVLPGGHMAPDMVQRKVKSNLNKMTPENFEKITTQILDIAGQSVHETDGRTLRQVIQLTFEKACDEAHWASMYAKFCKRMLETMSTEIKDDNIVGKDGSPVVGGALFRKYLLNRCQEDFEKGWEADLPAKPEGEKETQSTEVQMLSDEYYIAAAAKRKGLGLIQFIGELYKLNMLTLRIMHECVLRLLNFEGLPDESSIESLVKLIRTIGATMHASEQGENMIAVYFDRISKIEKMEGLNSRLRFMLLDLMDLRKAGWKSKDDQKGPKTITQIHAEAAAAQAAQEQERLRQNQRGGGNRMPMGRGDARSASGHMPQPDYQRNVVGMDDLRKLSKNAASRTNSQSPGTFGPSSLFAGRTSSGRRGLGPGTLGRGDESGASSRTATPPTKEKEPATHTNSFSALASLNAQEEESAEVGSNPSSPPVAKTQAARLQEAEAGKPSES</sequence>
<feature type="region of interest" description="Disordered" evidence="8">
    <location>
        <begin position="1348"/>
        <end position="1393"/>
    </location>
</feature>
<evidence type="ECO:0000256" key="7">
    <source>
        <dbReference type="ARBA" id="ARBA00022917"/>
    </source>
</evidence>
<organism evidence="10 11">
    <name type="scientific">Pseudovirgaria hyperparasitica</name>
    <dbReference type="NCBI Taxonomy" id="470096"/>
    <lineage>
        <taxon>Eukaryota</taxon>
        <taxon>Fungi</taxon>
        <taxon>Dikarya</taxon>
        <taxon>Ascomycota</taxon>
        <taxon>Pezizomycotina</taxon>
        <taxon>Dothideomycetes</taxon>
        <taxon>Dothideomycetes incertae sedis</taxon>
        <taxon>Acrospermales</taxon>
        <taxon>Acrospermaceae</taxon>
        <taxon>Pseudovirgaria</taxon>
    </lineage>
</organism>
<feature type="compositionally biased region" description="Polar residues" evidence="8">
    <location>
        <begin position="154"/>
        <end position="168"/>
    </location>
</feature>
<dbReference type="Gene3D" id="1.25.40.180">
    <property type="match status" value="1"/>
</dbReference>
<keyword evidence="7" id="KW-0648">Protein biosynthesis</keyword>
<dbReference type="Pfam" id="PF12152">
    <property type="entry name" value="eIF_4G1"/>
    <property type="match status" value="1"/>
</dbReference>
<feature type="compositionally biased region" description="Polar residues" evidence="8">
    <location>
        <begin position="116"/>
        <end position="132"/>
    </location>
</feature>
<evidence type="ECO:0000256" key="2">
    <source>
        <dbReference type="ARBA" id="ARBA00005775"/>
    </source>
</evidence>
<dbReference type="Proteomes" id="UP000799437">
    <property type="component" value="Unassembled WGS sequence"/>
</dbReference>
<feature type="compositionally biased region" description="Low complexity" evidence="8">
    <location>
        <begin position="505"/>
        <end position="516"/>
    </location>
</feature>
<dbReference type="PANTHER" id="PTHR23253">
    <property type="entry name" value="EUKARYOTIC TRANSLATION INITIATION FACTOR 4 GAMMA"/>
    <property type="match status" value="1"/>
</dbReference>
<dbReference type="OrthoDB" id="514777at2759"/>
<feature type="domain" description="MIF4G" evidence="9">
    <location>
        <begin position="1086"/>
        <end position="1329"/>
    </location>
</feature>
<dbReference type="GO" id="GO:0010494">
    <property type="term" value="C:cytoplasmic stress granule"/>
    <property type="evidence" value="ECO:0007669"/>
    <property type="project" value="UniProtKB-ARBA"/>
</dbReference>
<feature type="compositionally biased region" description="Basic and acidic residues" evidence="8">
    <location>
        <begin position="1027"/>
        <end position="1040"/>
    </location>
</feature>
<evidence type="ECO:0000256" key="4">
    <source>
        <dbReference type="ARBA" id="ARBA00022540"/>
    </source>
</evidence>
<dbReference type="GeneID" id="54487628"/>
<feature type="compositionally biased region" description="Basic and acidic residues" evidence="8">
    <location>
        <begin position="708"/>
        <end position="753"/>
    </location>
</feature>
<feature type="compositionally biased region" description="Polar residues" evidence="8">
    <location>
        <begin position="61"/>
        <end position="82"/>
    </location>
</feature>
<feature type="compositionally biased region" description="Polar residues" evidence="8">
    <location>
        <begin position="1407"/>
        <end position="1422"/>
    </location>
</feature>
<keyword evidence="5" id="KW-0597">Phosphoprotein</keyword>
<evidence type="ECO:0000256" key="1">
    <source>
        <dbReference type="ARBA" id="ARBA00004496"/>
    </source>
</evidence>
<dbReference type="InterPro" id="IPR003890">
    <property type="entry name" value="MIF4G-like_typ-3"/>
</dbReference>
<dbReference type="SUPFAM" id="SSF48371">
    <property type="entry name" value="ARM repeat"/>
    <property type="match status" value="1"/>
</dbReference>
<feature type="compositionally biased region" description="Polar residues" evidence="8">
    <location>
        <begin position="486"/>
        <end position="495"/>
    </location>
</feature>
<gene>
    <name evidence="10" type="ORF">EJ05DRAFT_497691</name>
</gene>
<feature type="compositionally biased region" description="Basic and acidic residues" evidence="8">
    <location>
        <begin position="579"/>
        <end position="688"/>
    </location>
</feature>
<dbReference type="PANTHER" id="PTHR23253:SF9">
    <property type="entry name" value="EUKARYOTIC TRANSLATION INITIATION FACTOR 4 GAMMA 2"/>
    <property type="match status" value="1"/>
</dbReference>
<reference evidence="10" key="1">
    <citation type="journal article" date="2020" name="Stud. Mycol.">
        <title>101 Dothideomycetes genomes: a test case for predicting lifestyles and emergence of pathogens.</title>
        <authorList>
            <person name="Haridas S."/>
            <person name="Albert R."/>
            <person name="Binder M."/>
            <person name="Bloem J."/>
            <person name="Labutti K."/>
            <person name="Salamov A."/>
            <person name="Andreopoulos B."/>
            <person name="Baker S."/>
            <person name="Barry K."/>
            <person name="Bills G."/>
            <person name="Bluhm B."/>
            <person name="Cannon C."/>
            <person name="Castanera R."/>
            <person name="Culley D."/>
            <person name="Daum C."/>
            <person name="Ezra D."/>
            <person name="Gonzalez J."/>
            <person name="Henrissat B."/>
            <person name="Kuo A."/>
            <person name="Liang C."/>
            <person name="Lipzen A."/>
            <person name="Lutzoni F."/>
            <person name="Magnuson J."/>
            <person name="Mondo S."/>
            <person name="Nolan M."/>
            <person name="Ohm R."/>
            <person name="Pangilinan J."/>
            <person name="Park H.-J."/>
            <person name="Ramirez L."/>
            <person name="Alfaro M."/>
            <person name="Sun H."/>
            <person name="Tritt A."/>
            <person name="Yoshinaga Y."/>
            <person name="Zwiers L.-H."/>
            <person name="Turgeon B."/>
            <person name="Goodwin S."/>
            <person name="Spatafora J."/>
            <person name="Crous P."/>
            <person name="Grigoriev I."/>
        </authorList>
    </citation>
    <scope>NUCLEOTIDE SEQUENCE</scope>
    <source>
        <strain evidence="10">CBS 121739</strain>
    </source>
</reference>
<feature type="compositionally biased region" description="Basic residues" evidence="8">
    <location>
        <begin position="1014"/>
        <end position="1023"/>
    </location>
</feature>
<feature type="compositionally biased region" description="Pro residues" evidence="8">
    <location>
        <begin position="1"/>
        <end position="10"/>
    </location>
</feature>
<dbReference type="InterPro" id="IPR022745">
    <property type="entry name" value="eIF4G1_eIF4E-bd"/>
</dbReference>
<feature type="compositionally biased region" description="Polar residues" evidence="8">
    <location>
        <begin position="38"/>
        <end position="52"/>
    </location>
</feature>
<protein>
    <recommendedName>
        <fullName evidence="9">MIF4G domain-containing protein</fullName>
    </recommendedName>
</protein>
<dbReference type="GO" id="GO:0003743">
    <property type="term" value="F:translation initiation factor activity"/>
    <property type="evidence" value="ECO:0007669"/>
    <property type="project" value="UniProtKB-KW"/>
</dbReference>
<keyword evidence="3" id="KW-0963">Cytoplasm</keyword>
<keyword evidence="6" id="KW-0694">RNA-binding</keyword>
<feature type="compositionally biased region" description="Polar residues" evidence="8">
    <location>
        <begin position="954"/>
        <end position="977"/>
    </location>
</feature>
<dbReference type="InterPro" id="IPR016024">
    <property type="entry name" value="ARM-type_fold"/>
</dbReference>
<evidence type="ECO:0000256" key="6">
    <source>
        <dbReference type="ARBA" id="ARBA00022884"/>
    </source>
</evidence>
<name>A0A6A6WE80_9PEZI</name>
<feature type="compositionally biased region" description="Polar residues" evidence="8">
    <location>
        <begin position="857"/>
        <end position="869"/>
    </location>
</feature>
<keyword evidence="11" id="KW-1185">Reference proteome</keyword>
<feature type="compositionally biased region" description="Pro residues" evidence="8">
    <location>
        <begin position="444"/>
        <end position="454"/>
    </location>
</feature>
<feature type="region of interest" description="Disordered" evidence="8">
    <location>
        <begin position="432"/>
        <end position="524"/>
    </location>
</feature>
<evidence type="ECO:0000256" key="5">
    <source>
        <dbReference type="ARBA" id="ARBA00022553"/>
    </source>
</evidence>
<evidence type="ECO:0000259" key="9">
    <source>
        <dbReference type="SMART" id="SM00543"/>
    </source>
</evidence>
<evidence type="ECO:0000256" key="8">
    <source>
        <dbReference type="SAM" id="MobiDB-lite"/>
    </source>
</evidence>
<dbReference type="RefSeq" id="XP_033603583.1">
    <property type="nucleotide sequence ID" value="XM_033746574.1"/>
</dbReference>
<dbReference type="SUPFAM" id="SSF101489">
    <property type="entry name" value="Eukaryotic initiation factor 4f subunit eIF4g, eIF4e-binding domain"/>
    <property type="match status" value="1"/>
</dbReference>
<dbReference type="SMART" id="SM00543">
    <property type="entry name" value="MIF4G"/>
    <property type="match status" value="1"/>
</dbReference>
<comment type="subcellular location">
    <subcellularLocation>
        <location evidence="1">Cytoplasm</location>
    </subcellularLocation>
</comment>
<feature type="compositionally biased region" description="Polar residues" evidence="8">
    <location>
        <begin position="92"/>
        <end position="102"/>
    </location>
</feature>
<dbReference type="GO" id="GO:0003729">
    <property type="term" value="F:mRNA binding"/>
    <property type="evidence" value="ECO:0007669"/>
    <property type="project" value="TreeGrafter"/>
</dbReference>
<accession>A0A6A6WE80</accession>
<proteinExistence type="inferred from homology"/>
<dbReference type="GO" id="GO:0016281">
    <property type="term" value="C:eukaryotic translation initiation factor 4F complex"/>
    <property type="evidence" value="ECO:0007669"/>
    <property type="project" value="TreeGrafter"/>
</dbReference>
<feature type="compositionally biased region" description="Polar residues" evidence="8">
    <location>
        <begin position="270"/>
        <end position="282"/>
    </location>
</feature>
<feature type="compositionally biased region" description="Low complexity" evidence="8">
    <location>
        <begin position="777"/>
        <end position="796"/>
    </location>
</feature>
<feature type="region of interest" description="Disordered" evidence="8">
    <location>
        <begin position="542"/>
        <end position="873"/>
    </location>
</feature>
<feature type="compositionally biased region" description="Basic and acidic residues" evidence="8">
    <location>
        <begin position="1505"/>
        <end position="1515"/>
    </location>
</feature>
<feature type="compositionally biased region" description="Polar residues" evidence="8">
    <location>
        <begin position="1466"/>
        <end position="1479"/>
    </location>
</feature>
<dbReference type="EMBL" id="ML996567">
    <property type="protein sequence ID" value="KAF2761132.1"/>
    <property type="molecule type" value="Genomic_DNA"/>
</dbReference>